<dbReference type="OrthoDB" id="10306787at2759"/>
<proteinExistence type="predicted"/>
<evidence type="ECO:0000256" key="1">
    <source>
        <dbReference type="SAM" id="MobiDB-lite"/>
    </source>
</evidence>
<gene>
    <name evidence="2" type="ORF">ACHHYP_20012</name>
</gene>
<feature type="region of interest" description="Disordered" evidence="1">
    <location>
        <begin position="58"/>
        <end position="82"/>
    </location>
</feature>
<organism evidence="2 3">
    <name type="scientific">Achlya hypogyna</name>
    <name type="common">Oomycete</name>
    <name type="synonym">Protoachlya hypogyna</name>
    <dbReference type="NCBI Taxonomy" id="1202772"/>
    <lineage>
        <taxon>Eukaryota</taxon>
        <taxon>Sar</taxon>
        <taxon>Stramenopiles</taxon>
        <taxon>Oomycota</taxon>
        <taxon>Saprolegniomycetes</taxon>
        <taxon>Saprolegniales</taxon>
        <taxon>Achlyaceae</taxon>
        <taxon>Achlya</taxon>
    </lineage>
</organism>
<evidence type="ECO:0000313" key="2">
    <source>
        <dbReference type="EMBL" id="OQR95166.1"/>
    </source>
</evidence>
<sequence length="82" mass="8874">MPCAELVAVNLPSTPRKRSSKATVDKLCRGYELRNAKYDYVEEARDTLELSMVTASESECSGGNRTLGNTMHTPDLGVPALG</sequence>
<protein>
    <submittedName>
        <fullName evidence="2">Uncharacterized protein</fullName>
    </submittedName>
</protein>
<feature type="compositionally biased region" description="Polar residues" evidence="1">
    <location>
        <begin position="58"/>
        <end position="72"/>
    </location>
</feature>
<dbReference type="Proteomes" id="UP000243579">
    <property type="component" value="Unassembled WGS sequence"/>
</dbReference>
<name>A0A1V9ZAY5_ACHHY</name>
<dbReference type="AlphaFoldDB" id="A0A1V9ZAY5"/>
<evidence type="ECO:0000313" key="3">
    <source>
        <dbReference type="Proteomes" id="UP000243579"/>
    </source>
</evidence>
<accession>A0A1V9ZAY5</accession>
<dbReference type="EMBL" id="JNBR01000333">
    <property type="protein sequence ID" value="OQR95166.1"/>
    <property type="molecule type" value="Genomic_DNA"/>
</dbReference>
<comment type="caution">
    <text evidence="2">The sequence shown here is derived from an EMBL/GenBank/DDBJ whole genome shotgun (WGS) entry which is preliminary data.</text>
</comment>
<reference evidence="2 3" key="1">
    <citation type="journal article" date="2014" name="Genome Biol. Evol.">
        <title>The secreted proteins of Achlya hypogyna and Thraustotheca clavata identify the ancestral oomycete secretome and reveal gene acquisitions by horizontal gene transfer.</title>
        <authorList>
            <person name="Misner I."/>
            <person name="Blouin N."/>
            <person name="Leonard G."/>
            <person name="Richards T.A."/>
            <person name="Lane C.E."/>
        </authorList>
    </citation>
    <scope>NUCLEOTIDE SEQUENCE [LARGE SCALE GENOMIC DNA]</scope>
    <source>
        <strain evidence="2 3">ATCC 48635</strain>
    </source>
</reference>
<keyword evidence="3" id="KW-1185">Reference proteome</keyword>